<organism evidence="2 3">
    <name type="scientific">Polaribacter marinaquae</name>
    <dbReference type="NCBI Taxonomy" id="1642819"/>
    <lineage>
        <taxon>Bacteria</taxon>
        <taxon>Pseudomonadati</taxon>
        <taxon>Bacteroidota</taxon>
        <taxon>Flavobacteriia</taxon>
        <taxon>Flavobacteriales</taxon>
        <taxon>Flavobacteriaceae</taxon>
    </lineage>
</organism>
<keyword evidence="3" id="KW-1185">Reference proteome</keyword>
<feature type="transmembrane region" description="Helical" evidence="1">
    <location>
        <begin position="138"/>
        <end position="158"/>
    </location>
</feature>
<evidence type="ECO:0000313" key="3">
    <source>
        <dbReference type="Proteomes" id="UP001491088"/>
    </source>
</evidence>
<accession>A0ABZ2TQ56</accession>
<reference evidence="2 3" key="1">
    <citation type="submission" date="2024-03" db="EMBL/GenBank/DDBJ databases">
        <authorList>
            <person name="Cao K."/>
        </authorList>
    </citation>
    <scope>NUCLEOTIDE SEQUENCE [LARGE SCALE GENOMIC DNA]</scope>
    <source>
        <strain evidence="2 3">MCCC 1K00696</strain>
    </source>
</reference>
<sequence>MKKILKFKHWQLFILIVLTAAWTSPSPLQEIIRFIGLITFLIWIYAIGIYGQKKLESLKLPNLNTKLFKINIILFPILLIISFLLSPEQTTENTQAEFNTQTILLIPITLYMFFALFQTIVFSCKTLSIIELKREVKFSDYLVNLILTLFLIIGVWILQPKITKLIAETENN</sequence>
<dbReference type="EMBL" id="CP150496">
    <property type="protein sequence ID" value="WYW55171.1"/>
    <property type="molecule type" value="Genomic_DNA"/>
</dbReference>
<name>A0ABZ2TQ56_9FLAO</name>
<keyword evidence="1" id="KW-0472">Membrane</keyword>
<evidence type="ECO:0000256" key="1">
    <source>
        <dbReference type="SAM" id="Phobius"/>
    </source>
</evidence>
<dbReference type="Proteomes" id="UP001491088">
    <property type="component" value="Chromosome"/>
</dbReference>
<evidence type="ECO:0000313" key="2">
    <source>
        <dbReference type="EMBL" id="WYW55171.1"/>
    </source>
</evidence>
<keyword evidence="1" id="KW-0812">Transmembrane</keyword>
<proteinExistence type="predicted"/>
<dbReference type="RefSeq" id="WP_340932540.1">
    <property type="nucleotide sequence ID" value="NZ_CP150496.1"/>
</dbReference>
<feature type="transmembrane region" description="Helical" evidence="1">
    <location>
        <begin position="70"/>
        <end position="86"/>
    </location>
</feature>
<keyword evidence="1" id="KW-1133">Transmembrane helix</keyword>
<feature type="transmembrane region" description="Helical" evidence="1">
    <location>
        <begin position="31"/>
        <end position="50"/>
    </location>
</feature>
<evidence type="ECO:0008006" key="4">
    <source>
        <dbReference type="Google" id="ProtNLM"/>
    </source>
</evidence>
<protein>
    <recommendedName>
        <fullName evidence="4">Permease</fullName>
    </recommendedName>
</protein>
<gene>
    <name evidence="2" type="ORF">WG950_11600</name>
</gene>
<feature type="transmembrane region" description="Helical" evidence="1">
    <location>
        <begin position="98"/>
        <end position="117"/>
    </location>
</feature>